<dbReference type="SUPFAM" id="SSF46934">
    <property type="entry name" value="UBA-like"/>
    <property type="match status" value="1"/>
</dbReference>
<gene>
    <name evidence="3" type="primary">AlNc14C90G5665</name>
    <name evidence="3" type="ORF">ALNC14_064370</name>
</gene>
<reference evidence="3" key="2">
    <citation type="submission" date="2011-02" db="EMBL/GenBank/DDBJ databases">
        <authorList>
            <person name="MacLean D."/>
        </authorList>
    </citation>
    <scope>NUCLEOTIDE SEQUENCE</scope>
</reference>
<dbReference type="InterPro" id="IPR041800">
    <property type="entry name" value="ASCC2_CUE"/>
</dbReference>
<dbReference type="GO" id="GO:0043130">
    <property type="term" value="F:ubiquitin binding"/>
    <property type="evidence" value="ECO:0007669"/>
    <property type="project" value="InterPro"/>
</dbReference>
<evidence type="ECO:0000256" key="1">
    <source>
        <dbReference type="SAM" id="MobiDB-lite"/>
    </source>
</evidence>
<feature type="compositionally biased region" description="Basic residues" evidence="1">
    <location>
        <begin position="634"/>
        <end position="649"/>
    </location>
</feature>
<accession>F0WGD3</accession>
<dbReference type="InterPro" id="IPR003892">
    <property type="entry name" value="CUE"/>
</dbReference>
<dbReference type="CDD" id="cd14364">
    <property type="entry name" value="CUE_ASCC2"/>
    <property type="match status" value="1"/>
</dbReference>
<proteinExistence type="predicted"/>
<feature type="domain" description="CUE" evidence="2">
    <location>
        <begin position="385"/>
        <end position="428"/>
    </location>
</feature>
<dbReference type="InterPro" id="IPR052586">
    <property type="entry name" value="ASCC2"/>
</dbReference>
<dbReference type="SMART" id="SM00546">
    <property type="entry name" value="CUE"/>
    <property type="match status" value="1"/>
</dbReference>
<dbReference type="Pfam" id="PF02845">
    <property type="entry name" value="CUE"/>
    <property type="match status" value="1"/>
</dbReference>
<organism evidence="3">
    <name type="scientific">Albugo laibachii Nc14</name>
    <dbReference type="NCBI Taxonomy" id="890382"/>
    <lineage>
        <taxon>Eukaryota</taxon>
        <taxon>Sar</taxon>
        <taxon>Stramenopiles</taxon>
        <taxon>Oomycota</taxon>
        <taxon>Peronosporomycetes</taxon>
        <taxon>Albuginales</taxon>
        <taxon>Albuginaceae</taxon>
        <taxon>Albugo</taxon>
    </lineage>
</organism>
<sequence>MQLEVFAQTLQNFHDDSNNRSFWEYILQNQDSITPQIDAFFTEAFSVQKSLIIARHRQNAIPKRVTSFASKIYSLYSKISSRLNHTNSPLSTKQFNDLSGESGLLHLTRLMPFCQIFVAVDDQIGLLLVNGISNHFPNAFQSMMEELNSVFIEYLEFSHNELIGMPPRSKITHYNNWITDLFGAASSLASLTASEQCTMKIIRMQLPVGDFEGEYGSDLFSSKILEPKGIITGLTSCYESDLPQLAEKLSESVQSKEEVAHLRQSVAHIRLQLLITLGEFVRAIMKFECTLERRGEILLEFVSLLLSLSNTEPTEQGTFIADLWTIMDFKSVIIPFLNEAHIGEDRISFLENIMMAVPQRGANTSGHARGNSQGVYQLSTTRAKVGDSMIQSIKELFPSFGDGFIELLLIQNDCNVERAVNQMLEGEALLISTERAPESLQRSDREYARLLSMVPVLHPLNEIADGGSRVWFGKKSQDGEYDPQVARHDPSLADLTKRLNEMHATEQSVFTDETEHSTYSIDEYNDEYDDEFDDGVMMKESSEPETVDDILAYNRRIRAKEEEEAYWKSMRNPNHVEAQEASSGEEAIQSEASVQQSTSTKTSNITNPSTDTTVAQPVKSKRARARDTANKSKAANHHRKDRALKKRGF</sequence>
<dbReference type="AlphaFoldDB" id="F0WGD3"/>
<dbReference type="HOGENOM" id="CLU_013045_0_0_1"/>
<protein>
    <submittedName>
        <fullName evidence="3">Uncharacterized protein AlNc14C90G5665</fullName>
    </submittedName>
</protein>
<dbReference type="InterPro" id="IPR009060">
    <property type="entry name" value="UBA-like_sf"/>
</dbReference>
<name>F0WGD3_9STRA</name>
<dbReference type="PANTHER" id="PTHR21494">
    <property type="entry name" value="ACTIVATING SIGNAL COINTEGRATOR 1 COMPLEX SUBUNIT 2 ASC-1 COMPLEX SUBUNIT P100"/>
    <property type="match status" value="1"/>
</dbReference>
<evidence type="ECO:0000313" key="3">
    <source>
        <dbReference type="EMBL" id="CCA20294.1"/>
    </source>
</evidence>
<dbReference type="PANTHER" id="PTHR21494:SF0">
    <property type="entry name" value="ACTIVATING SIGNAL COINTEGRATOR 1 COMPLEX SUBUNIT 2"/>
    <property type="match status" value="1"/>
</dbReference>
<feature type="compositionally biased region" description="Polar residues" evidence="1">
    <location>
        <begin position="590"/>
        <end position="615"/>
    </location>
</feature>
<dbReference type="Gene3D" id="1.10.8.10">
    <property type="entry name" value="DNA helicase RuvA subunit, C-terminal domain"/>
    <property type="match status" value="1"/>
</dbReference>
<reference evidence="3" key="1">
    <citation type="journal article" date="2011" name="PLoS Biol.">
        <title>Gene gain and loss during evolution of obligate parasitism in the white rust pathogen of Arabidopsis thaliana.</title>
        <authorList>
            <person name="Kemen E."/>
            <person name="Gardiner A."/>
            <person name="Schultz-Larsen T."/>
            <person name="Kemen A.C."/>
            <person name="Balmuth A.L."/>
            <person name="Robert-Seilaniantz A."/>
            <person name="Bailey K."/>
            <person name="Holub E."/>
            <person name="Studholme D.J."/>
            <person name="Maclean D."/>
            <person name="Jones J.D."/>
        </authorList>
    </citation>
    <scope>NUCLEOTIDE SEQUENCE</scope>
</reference>
<evidence type="ECO:0000259" key="2">
    <source>
        <dbReference type="PROSITE" id="PS51140"/>
    </source>
</evidence>
<feature type="region of interest" description="Disordered" evidence="1">
    <location>
        <begin position="568"/>
        <end position="649"/>
    </location>
</feature>
<dbReference type="EMBL" id="FR824135">
    <property type="protein sequence ID" value="CCA20294.1"/>
    <property type="molecule type" value="Genomic_DNA"/>
</dbReference>
<dbReference type="PROSITE" id="PS51140">
    <property type="entry name" value="CUE"/>
    <property type="match status" value="1"/>
</dbReference>